<evidence type="ECO:0000256" key="1">
    <source>
        <dbReference type="SAM" id="MobiDB-lite"/>
    </source>
</evidence>
<evidence type="ECO:0000259" key="2">
    <source>
        <dbReference type="Pfam" id="PF04466"/>
    </source>
</evidence>
<evidence type="ECO:0000313" key="4">
    <source>
        <dbReference type="Proteomes" id="UP000824238"/>
    </source>
</evidence>
<dbReference type="InterPro" id="IPR027417">
    <property type="entry name" value="P-loop_NTPase"/>
</dbReference>
<feature type="compositionally biased region" description="Acidic residues" evidence="1">
    <location>
        <begin position="436"/>
        <end position="446"/>
    </location>
</feature>
<name>A0A9D1DK50_9FIRM</name>
<gene>
    <name evidence="3" type="ORF">IAD36_01915</name>
</gene>
<evidence type="ECO:0000313" key="3">
    <source>
        <dbReference type="EMBL" id="HIR54342.1"/>
    </source>
</evidence>
<proteinExistence type="predicted"/>
<dbReference type="EMBL" id="DVHH01000053">
    <property type="protein sequence ID" value="HIR54342.1"/>
    <property type="molecule type" value="Genomic_DNA"/>
</dbReference>
<dbReference type="Pfam" id="PF04466">
    <property type="entry name" value="Terminase_3"/>
    <property type="match status" value="1"/>
</dbReference>
<reference evidence="3" key="2">
    <citation type="journal article" date="2021" name="PeerJ">
        <title>Extensive microbial diversity within the chicken gut microbiome revealed by metagenomics and culture.</title>
        <authorList>
            <person name="Gilroy R."/>
            <person name="Ravi A."/>
            <person name="Getino M."/>
            <person name="Pursley I."/>
            <person name="Horton D.L."/>
            <person name="Alikhan N.F."/>
            <person name="Baker D."/>
            <person name="Gharbi K."/>
            <person name="Hall N."/>
            <person name="Watson M."/>
            <person name="Adriaenssens E.M."/>
            <person name="Foster-Nyarko E."/>
            <person name="Jarju S."/>
            <person name="Secka A."/>
            <person name="Antonio M."/>
            <person name="Oren A."/>
            <person name="Chaudhuri R.R."/>
            <person name="La Ragione R."/>
            <person name="Hildebrand F."/>
            <person name="Pallen M.J."/>
        </authorList>
    </citation>
    <scope>NUCLEOTIDE SEQUENCE</scope>
    <source>
        <strain evidence="3">ChiGjej3B3-7149</strain>
    </source>
</reference>
<dbReference type="AlphaFoldDB" id="A0A9D1DK50"/>
<feature type="region of interest" description="Disordered" evidence="1">
    <location>
        <begin position="427"/>
        <end position="452"/>
    </location>
</feature>
<comment type="caution">
    <text evidence="3">The sequence shown here is derived from an EMBL/GenBank/DDBJ whole genome shotgun (WGS) entry which is preliminary data.</text>
</comment>
<sequence>MTGEYVWDPGEANPKQKLFFASRSLYTAYGGAKGGGKTWAVRTKALLGAYNYAGIRILILRRTYPELQSNHIEPMLKMINPEFCSYNGSLRSIYFANGSLIHFGHWAGETSELEYNGQEYDWIFLDEATQFTWRSFQFLGGLLRGVNDFPKRMYITCNPGGVGHRWVKRLFIDRDFITDPDDPEASENPDDYVFIPATVEDNTALLRSSPAYLRMLASMPENLRRAYRYGEWDSLGGNYFPEFSEAAHVSEPFALPTSWKRYRAFDYGLDMFACAWFAVDGEGRSWMYREFSAPGLIVREAAEAMLSHTLPGERIEISFAPPDMWNRQKDTGRTMAEIFMENGVPIVKADNNRVQGHLLIKEALARRDDGRPMLVFFKNCKRTIEDLRDIQADEENPNDCAREPHDVTHRVDAVRYFCISRTLAAEAAGPAPSREDEGEPLEEYDDFMTGGSPMRGYLQF</sequence>
<reference evidence="3" key="1">
    <citation type="submission" date="2020-10" db="EMBL/GenBank/DDBJ databases">
        <authorList>
            <person name="Gilroy R."/>
        </authorList>
    </citation>
    <scope>NUCLEOTIDE SEQUENCE</scope>
    <source>
        <strain evidence="3">ChiGjej3B3-7149</strain>
    </source>
</reference>
<dbReference type="Gene3D" id="3.30.420.280">
    <property type="match status" value="1"/>
</dbReference>
<feature type="domain" description="Phage terminase large subunit N-terminal" evidence="2">
    <location>
        <begin position="26"/>
        <end position="206"/>
    </location>
</feature>
<dbReference type="Proteomes" id="UP000824238">
    <property type="component" value="Unassembled WGS sequence"/>
</dbReference>
<dbReference type="Gene3D" id="3.40.50.300">
    <property type="entry name" value="P-loop containing nucleotide triphosphate hydrolases"/>
    <property type="match status" value="1"/>
</dbReference>
<protein>
    <recommendedName>
        <fullName evidence="2">Phage terminase large subunit N-terminal domain-containing protein</fullName>
    </recommendedName>
</protein>
<accession>A0A9D1DK50</accession>
<dbReference type="InterPro" id="IPR035412">
    <property type="entry name" value="Terminase_L_N"/>
</dbReference>
<organism evidence="3 4">
    <name type="scientific">Candidatus Scatomorpha intestinigallinarum</name>
    <dbReference type="NCBI Taxonomy" id="2840923"/>
    <lineage>
        <taxon>Bacteria</taxon>
        <taxon>Bacillati</taxon>
        <taxon>Bacillota</taxon>
        <taxon>Clostridia</taxon>
        <taxon>Eubacteriales</taxon>
        <taxon>Candidatus Scatomorpha</taxon>
    </lineage>
</organism>